<dbReference type="RefSeq" id="WP_090320900.1">
    <property type="nucleotide sequence ID" value="NZ_FNOE01000022.1"/>
</dbReference>
<organism evidence="1 2">
    <name type="scientific">Nitrosomonas oligotropha</name>
    <dbReference type="NCBI Taxonomy" id="42354"/>
    <lineage>
        <taxon>Bacteria</taxon>
        <taxon>Pseudomonadati</taxon>
        <taxon>Pseudomonadota</taxon>
        <taxon>Betaproteobacteria</taxon>
        <taxon>Nitrosomonadales</taxon>
        <taxon>Nitrosomonadaceae</taxon>
        <taxon>Nitrosomonas</taxon>
    </lineage>
</organism>
<dbReference type="InterPro" id="IPR038695">
    <property type="entry name" value="Saro_0823-like_sf"/>
</dbReference>
<dbReference type="EMBL" id="FODO01000021">
    <property type="protein sequence ID" value="SEO84384.1"/>
    <property type="molecule type" value="Genomic_DNA"/>
</dbReference>
<dbReference type="Gene3D" id="2.60.120.1140">
    <property type="entry name" value="Protein of unknown function DUF192"/>
    <property type="match status" value="1"/>
</dbReference>
<gene>
    <name evidence="1" type="ORF">SAMN05216333_12129</name>
</gene>
<keyword evidence="2" id="KW-1185">Reference proteome</keyword>
<protein>
    <recommendedName>
        <fullName evidence="3">DUF192 domain-containing protein</fullName>
    </recommendedName>
</protein>
<evidence type="ECO:0008006" key="3">
    <source>
        <dbReference type="Google" id="ProtNLM"/>
    </source>
</evidence>
<dbReference type="InterPro" id="IPR003795">
    <property type="entry name" value="DUF192"/>
</dbReference>
<sequence>MRWFVIQLIVLGLLPAGAYSSEVNVIPLTISGYEIAAEVAHTQLSRSQGLMYRESLEENTGMLFVFPGSGYYSMWMKNTYIPLSVAFIDVRGVILNIAEMQPETLTSHDAAGMAKYALEMNKGWFAVRKITAGTQVTGLERAPAAD</sequence>
<dbReference type="STRING" id="42354.SAMN05216333_12129"/>
<evidence type="ECO:0000313" key="2">
    <source>
        <dbReference type="Proteomes" id="UP000198814"/>
    </source>
</evidence>
<reference evidence="2" key="1">
    <citation type="submission" date="2016-10" db="EMBL/GenBank/DDBJ databases">
        <authorList>
            <person name="Varghese N."/>
            <person name="Submissions S."/>
        </authorList>
    </citation>
    <scope>NUCLEOTIDE SEQUENCE [LARGE SCALE GENOMIC DNA]</scope>
    <source>
        <strain evidence="2">Nm76</strain>
    </source>
</reference>
<dbReference type="Proteomes" id="UP000198814">
    <property type="component" value="Unassembled WGS sequence"/>
</dbReference>
<name>A0A1H8T1B2_9PROT</name>
<dbReference type="AlphaFoldDB" id="A0A1H8T1B2"/>
<proteinExistence type="predicted"/>
<dbReference type="PANTHER" id="PTHR37953:SF1">
    <property type="entry name" value="UPF0127 PROTEIN MJ1496"/>
    <property type="match status" value="1"/>
</dbReference>
<evidence type="ECO:0000313" key="1">
    <source>
        <dbReference type="EMBL" id="SEO84384.1"/>
    </source>
</evidence>
<dbReference type="OrthoDB" id="5526466at2"/>
<accession>A0A1H8T1B2</accession>
<dbReference type="Pfam" id="PF02643">
    <property type="entry name" value="DUF192"/>
    <property type="match status" value="1"/>
</dbReference>
<dbReference type="PANTHER" id="PTHR37953">
    <property type="entry name" value="UPF0127 PROTEIN MJ1496"/>
    <property type="match status" value="1"/>
</dbReference>